<organism evidence="1 2">
    <name type="scientific">Candidatus Nitrosomaritimum aestuariumsis</name>
    <dbReference type="NCBI Taxonomy" id="3342354"/>
    <lineage>
        <taxon>Archaea</taxon>
        <taxon>Nitrososphaerota</taxon>
        <taxon>Nitrososphaeria</taxon>
        <taxon>Nitrosopumilales</taxon>
        <taxon>Nitrosopumilaceae</taxon>
        <taxon>Candidatus Nitrosomaritimum</taxon>
    </lineage>
</organism>
<name>A0AC60VWE3_9ARCH</name>
<dbReference type="Proteomes" id="UP000559653">
    <property type="component" value="Unassembled WGS sequence"/>
</dbReference>
<comment type="caution">
    <text evidence="1">The sequence shown here is derived from an EMBL/GenBank/DDBJ whole genome shotgun (WGS) entry which is preliminary data.</text>
</comment>
<protein>
    <submittedName>
        <fullName evidence="1">Uncharacterized protein</fullName>
    </submittedName>
</protein>
<proteinExistence type="predicted"/>
<evidence type="ECO:0000313" key="1">
    <source>
        <dbReference type="EMBL" id="MBA4451742.1"/>
    </source>
</evidence>
<sequence>MEHSFFFDGNSKKIAWIIKNEDSEINQKREHAEIYLNKITNLQSKYIALHVGLFWGIGRYIIHDGDKINVKMDNKVMFNHLSNNQSVSDGFINTRTDFILQFIKQRELNISYQLIKIEENPAKKLI</sequence>
<evidence type="ECO:0000313" key="2">
    <source>
        <dbReference type="Proteomes" id="UP000559653"/>
    </source>
</evidence>
<reference evidence="1 2" key="1">
    <citation type="journal article" date="2020" name="Appl. Environ. Microbiol.">
        <title>Genomic Characteristics of a Novel Species of Ammonia-Oxidizing Archaea from the Jiulong River Estuary.</title>
        <authorList>
            <person name="Zou D."/>
            <person name="Wan R."/>
            <person name="Han L."/>
            <person name="Xu M.N."/>
            <person name="Liu Y."/>
            <person name="Liu H."/>
            <person name="Kao S.J."/>
            <person name="Li M."/>
        </authorList>
    </citation>
    <scope>NUCLEOTIDE SEQUENCE [LARGE SCALE GENOMIC DNA]</scope>
    <source>
        <strain evidence="1">W1bin1</strain>
    </source>
</reference>
<dbReference type="EMBL" id="JACEMZ010000002">
    <property type="protein sequence ID" value="MBA4451742.1"/>
    <property type="molecule type" value="Genomic_DNA"/>
</dbReference>
<accession>A0AC60VWE3</accession>
<gene>
    <name evidence="1" type="ORF">H2B03_00980</name>
</gene>